<dbReference type="Proteomes" id="UP001303902">
    <property type="component" value="Chromosome"/>
</dbReference>
<dbReference type="RefSeq" id="WP_317967035.1">
    <property type="nucleotide sequence ID" value="NZ_CP129118.1"/>
</dbReference>
<dbReference type="EMBL" id="CP129118">
    <property type="protein sequence ID" value="WOV87176.1"/>
    <property type="molecule type" value="Genomic_DNA"/>
</dbReference>
<reference evidence="2 3" key="1">
    <citation type="submission" date="2023-06" db="EMBL/GenBank/DDBJ databases">
        <title>Sporosarcina sp. nov., isolated from Korean tranditional fermented seafood 'Jeotgal'.</title>
        <authorList>
            <person name="Yang A.I."/>
            <person name="Shin N.-R."/>
        </authorList>
    </citation>
    <scope>NUCLEOTIDE SEQUENCE [LARGE SCALE GENOMIC DNA]</scope>
    <source>
        <strain evidence="2 3">T2O-4</strain>
    </source>
</reference>
<keyword evidence="1" id="KW-0812">Transmembrane</keyword>
<keyword evidence="3" id="KW-1185">Reference proteome</keyword>
<keyword evidence="1" id="KW-0472">Membrane</keyword>
<gene>
    <name evidence="2" type="ORF">QWT69_15145</name>
</gene>
<feature type="transmembrane region" description="Helical" evidence="1">
    <location>
        <begin position="6"/>
        <end position="25"/>
    </location>
</feature>
<organism evidence="2 3">
    <name type="scientific">Sporosarcina oncorhynchi</name>
    <dbReference type="NCBI Taxonomy" id="3056444"/>
    <lineage>
        <taxon>Bacteria</taxon>
        <taxon>Bacillati</taxon>
        <taxon>Bacillota</taxon>
        <taxon>Bacilli</taxon>
        <taxon>Bacillales</taxon>
        <taxon>Caryophanaceae</taxon>
        <taxon>Sporosarcina</taxon>
    </lineage>
</organism>
<proteinExistence type="predicted"/>
<protein>
    <submittedName>
        <fullName evidence="2">Uncharacterized protein</fullName>
    </submittedName>
</protein>
<evidence type="ECO:0000313" key="3">
    <source>
        <dbReference type="Proteomes" id="UP001303902"/>
    </source>
</evidence>
<accession>A0ABZ0L6H4</accession>
<keyword evidence="1" id="KW-1133">Transmembrane helix</keyword>
<name>A0ABZ0L6H4_9BACL</name>
<evidence type="ECO:0000313" key="2">
    <source>
        <dbReference type="EMBL" id="WOV87176.1"/>
    </source>
</evidence>
<sequence length="43" mass="4710">MNGRTLVIGLVLFVIAISAAIYFTMMAEFDKDSPDETTTVIVD</sequence>
<evidence type="ECO:0000256" key="1">
    <source>
        <dbReference type="SAM" id="Phobius"/>
    </source>
</evidence>